<gene>
    <name evidence="2" type="ORF">CWS31_011115</name>
</gene>
<keyword evidence="1" id="KW-0732">Signal</keyword>
<reference evidence="2 3" key="1">
    <citation type="submission" date="2019-08" db="EMBL/GenBank/DDBJ databases">
        <title>Microbe sample from Colwellia echini.</title>
        <authorList>
            <person name="Christiansen L."/>
            <person name="Pathiraja D."/>
            <person name="Schultz-Johansen M."/>
            <person name="Choi I.-G."/>
            <person name="Stougaard P."/>
        </authorList>
    </citation>
    <scope>NUCLEOTIDE SEQUENCE [LARGE SCALE GENOMIC DNA]</scope>
    <source>
        <strain evidence="2 3">A3</strain>
    </source>
</reference>
<evidence type="ECO:0000256" key="1">
    <source>
        <dbReference type="SAM" id="SignalP"/>
    </source>
</evidence>
<evidence type="ECO:0000313" key="3">
    <source>
        <dbReference type="Proteomes" id="UP000815846"/>
    </source>
</evidence>
<name>A0ABY3MW21_9GAMM</name>
<evidence type="ECO:0000313" key="2">
    <source>
        <dbReference type="EMBL" id="TYK65405.1"/>
    </source>
</evidence>
<dbReference type="EMBL" id="PJAI02000011">
    <property type="protein sequence ID" value="TYK65405.1"/>
    <property type="molecule type" value="Genomic_DNA"/>
</dbReference>
<comment type="caution">
    <text evidence="2">The sequence shown here is derived from an EMBL/GenBank/DDBJ whole genome shotgun (WGS) entry which is preliminary data.</text>
</comment>
<proteinExistence type="predicted"/>
<feature type="chain" id="PRO_5047547483" evidence="1">
    <location>
        <begin position="32"/>
        <end position="194"/>
    </location>
</feature>
<keyword evidence="3" id="KW-1185">Reference proteome</keyword>
<feature type="signal peptide" evidence="1">
    <location>
        <begin position="1"/>
        <end position="31"/>
    </location>
</feature>
<dbReference type="RefSeq" id="WP_101345320.1">
    <property type="nucleotide sequence ID" value="NZ_PJAI02000011.1"/>
</dbReference>
<protein>
    <submittedName>
        <fullName evidence="2">AraC family transcriptional regulator</fullName>
    </submittedName>
</protein>
<accession>A0ABY3MW21</accession>
<organism evidence="2 3">
    <name type="scientific">Colwellia echini</name>
    <dbReference type="NCBI Taxonomy" id="1982103"/>
    <lineage>
        <taxon>Bacteria</taxon>
        <taxon>Pseudomonadati</taxon>
        <taxon>Pseudomonadota</taxon>
        <taxon>Gammaproteobacteria</taxon>
        <taxon>Alteromonadales</taxon>
        <taxon>Colwelliaceae</taxon>
        <taxon>Colwellia</taxon>
    </lineage>
</organism>
<sequence length="194" mass="21754">MNKFNSVKAVTTFVRVFIGALLLAISFTSIAEQSATINNETNTASDTELALQLEHLKSQVLQLNRELFILEEDLLFPASTQIAIFISVDTGQFFAIDSVEVKIDNKEVAGFLYTDRQRKALEQGGIQKLYLGNLKVGEYQLTAIFTGIDPEGRTVKRAASYDFEKDDDAQMIELKVVDDTSTYRSKVVVEEWVL</sequence>
<dbReference type="Proteomes" id="UP000815846">
    <property type="component" value="Unassembled WGS sequence"/>
</dbReference>